<feature type="transmembrane region" description="Helical" evidence="1">
    <location>
        <begin position="214"/>
        <end position="234"/>
    </location>
</feature>
<evidence type="ECO:0008006" key="4">
    <source>
        <dbReference type="Google" id="ProtNLM"/>
    </source>
</evidence>
<evidence type="ECO:0000313" key="3">
    <source>
        <dbReference type="Proteomes" id="UP001367316"/>
    </source>
</evidence>
<dbReference type="PANTHER" id="PTHR12242">
    <property type="entry name" value="OS02G0130600 PROTEIN-RELATED"/>
    <property type="match status" value="1"/>
</dbReference>
<proteinExistence type="predicted"/>
<keyword evidence="3" id="KW-1185">Reference proteome</keyword>
<feature type="transmembrane region" description="Helical" evidence="1">
    <location>
        <begin position="173"/>
        <end position="194"/>
    </location>
</feature>
<keyword evidence="1" id="KW-0812">Transmembrane</keyword>
<organism evidence="2 3">
    <name type="scientific">Phyllosticta paracitricarpa</name>
    <dbReference type="NCBI Taxonomy" id="2016321"/>
    <lineage>
        <taxon>Eukaryota</taxon>
        <taxon>Fungi</taxon>
        <taxon>Dikarya</taxon>
        <taxon>Ascomycota</taxon>
        <taxon>Pezizomycotina</taxon>
        <taxon>Dothideomycetes</taxon>
        <taxon>Dothideomycetes incertae sedis</taxon>
        <taxon>Botryosphaeriales</taxon>
        <taxon>Phyllostictaceae</taxon>
        <taxon>Phyllosticta</taxon>
    </lineage>
</organism>
<feature type="transmembrane region" description="Helical" evidence="1">
    <location>
        <begin position="146"/>
        <end position="166"/>
    </location>
</feature>
<keyword evidence="1" id="KW-0472">Membrane</keyword>
<feature type="transmembrane region" description="Helical" evidence="1">
    <location>
        <begin position="37"/>
        <end position="57"/>
    </location>
</feature>
<evidence type="ECO:0000256" key="1">
    <source>
        <dbReference type="SAM" id="Phobius"/>
    </source>
</evidence>
<evidence type="ECO:0000313" key="2">
    <source>
        <dbReference type="EMBL" id="KAK7609917.1"/>
    </source>
</evidence>
<sequence>MVAGSSKNLRDYFIAPGPFDPSHRYETSWLLSPGALFAYRATLSTYAFIATFVNLGWNGTHGGTAGQSFSYFTNLTFWGLSFYFAVAAAHTGTYWLTGRPLLARWPRWCQELHAIFYSTITVFPFIVTIVFWAILFPGYFETTFAAWYNTTAHALNSVFALVEIVLPRTQMRPWWHIAPLIFLLACYLGLAYVTRATEGFYVYSFLDVRANGSGVVAGYCFAIAIGCFIIFALVDGIIWARVKITEDVMGRKGKRSERDVRRGGSGMALVEEEMGAVAAHKEGWVGETEK</sequence>
<reference evidence="2 3" key="1">
    <citation type="submission" date="2024-04" db="EMBL/GenBank/DDBJ databases">
        <title>Phyllosticta paracitricarpa is synonymous to the EU quarantine fungus P. citricarpa based on phylogenomic analyses.</title>
        <authorList>
            <consortium name="Lawrence Berkeley National Laboratory"/>
            <person name="Van ingen-buijs V.A."/>
            <person name="Van westerhoven A.C."/>
            <person name="Haridas S."/>
            <person name="Skiadas P."/>
            <person name="Martin F."/>
            <person name="Groenewald J.Z."/>
            <person name="Crous P.W."/>
            <person name="Seidl M.F."/>
        </authorList>
    </citation>
    <scope>NUCLEOTIDE SEQUENCE [LARGE SCALE GENOMIC DNA]</scope>
    <source>
        <strain evidence="2 3">CBS 141358</strain>
    </source>
</reference>
<dbReference type="PANTHER" id="PTHR12242:SF1">
    <property type="entry name" value="MYND-TYPE DOMAIN-CONTAINING PROTEIN"/>
    <property type="match status" value="1"/>
</dbReference>
<comment type="caution">
    <text evidence="2">The sequence shown here is derived from an EMBL/GenBank/DDBJ whole genome shotgun (WGS) entry which is preliminary data.</text>
</comment>
<dbReference type="EMBL" id="JBBPBF010000020">
    <property type="protein sequence ID" value="KAK7609917.1"/>
    <property type="molecule type" value="Genomic_DNA"/>
</dbReference>
<name>A0ABR1N3X8_9PEZI</name>
<keyword evidence="1" id="KW-1133">Transmembrane helix</keyword>
<protein>
    <recommendedName>
        <fullName evidence="4">FAR-17a/AIG1-like protein</fullName>
    </recommendedName>
</protein>
<feature type="transmembrane region" description="Helical" evidence="1">
    <location>
        <begin position="116"/>
        <end position="140"/>
    </location>
</feature>
<dbReference type="Proteomes" id="UP001367316">
    <property type="component" value="Unassembled WGS sequence"/>
</dbReference>
<gene>
    <name evidence="2" type="ORF">JOL62DRAFT_148862</name>
</gene>
<accession>A0ABR1N3X8</accession>
<feature type="transmembrane region" description="Helical" evidence="1">
    <location>
        <begin position="77"/>
        <end position="96"/>
    </location>
</feature>